<reference evidence="2 3" key="1">
    <citation type="submission" date="2016-10" db="EMBL/GenBank/DDBJ databases">
        <authorList>
            <person name="Varghese N."/>
            <person name="Submissions S."/>
        </authorList>
    </citation>
    <scope>NUCLEOTIDE SEQUENCE [LARGE SCALE GENOMIC DNA]</scope>
    <source>
        <strain evidence="2 3">LMG 21974</strain>
    </source>
</reference>
<name>A0A9X8MFU9_9PSED</name>
<protein>
    <recommendedName>
        <fullName evidence="4">3-phosphoshikimate 1-carboxyvinyltransferase</fullName>
    </recommendedName>
</protein>
<dbReference type="Proteomes" id="UP000183210">
    <property type="component" value="Unassembled WGS sequence"/>
</dbReference>
<dbReference type="EMBL" id="FOEV01000013">
    <property type="protein sequence ID" value="SER16011.1"/>
    <property type="molecule type" value="Genomic_DNA"/>
</dbReference>
<keyword evidence="1" id="KW-0812">Transmembrane</keyword>
<dbReference type="AlphaFoldDB" id="A0A9X8MFU9"/>
<evidence type="ECO:0000313" key="2">
    <source>
        <dbReference type="EMBL" id="SER16011.1"/>
    </source>
</evidence>
<keyword evidence="1" id="KW-0472">Membrane</keyword>
<evidence type="ECO:0008006" key="4">
    <source>
        <dbReference type="Google" id="ProtNLM"/>
    </source>
</evidence>
<dbReference type="GeneID" id="300268117"/>
<dbReference type="RefSeq" id="WP_010798967.1">
    <property type="nucleotide sequence ID" value="NZ_FOEV01000013.1"/>
</dbReference>
<organism evidence="2 3">
    <name type="scientific">Pseudomonas lutea</name>
    <dbReference type="NCBI Taxonomy" id="243924"/>
    <lineage>
        <taxon>Bacteria</taxon>
        <taxon>Pseudomonadati</taxon>
        <taxon>Pseudomonadota</taxon>
        <taxon>Gammaproteobacteria</taxon>
        <taxon>Pseudomonadales</taxon>
        <taxon>Pseudomonadaceae</taxon>
        <taxon>Pseudomonas</taxon>
    </lineage>
</organism>
<accession>A0A9X8MFU9</accession>
<sequence length="164" mass="19016">MQETIVQPESFVQGLSDYVSKEDAVNTQKTIHQDAFIRGLKERLPAETRDTFTAEQLASLKLAFGTRPWSKHPVDVRTTFKFFRSRYYFVMVAGKGHADEQKRTSELSLFAKAFVKGSLMLIWFTVASILLTFCLYILKSALNIDFFPDFSFGIWDWFQSLFDR</sequence>
<gene>
    <name evidence="2" type="ORF">SAMN05216409_11327</name>
</gene>
<feature type="transmembrane region" description="Helical" evidence="1">
    <location>
        <begin position="119"/>
        <end position="138"/>
    </location>
</feature>
<evidence type="ECO:0000256" key="1">
    <source>
        <dbReference type="SAM" id="Phobius"/>
    </source>
</evidence>
<keyword evidence="1" id="KW-1133">Transmembrane helix</keyword>
<proteinExistence type="predicted"/>
<comment type="caution">
    <text evidence="2">The sequence shown here is derived from an EMBL/GenBank/DDBJ whole genome shotgun (WGS) entry which is preliminary data.</text>
</comment>
<evidence type="ECO:0000313" key="3">
    <source>
        <dbReference type="Proteomes" id="UP000183210"/>
    </source>
</evidence>